<accession>A0AAN7RL44</accession>
<reference evidence="1 2" key="1">
    <citation type="journal article" date="2023" name="J. Hered.">
        <title>Chromosome-level genome of the wood stork (Mycteria americana) provides insight into avian chromosome evolution.</title>
        <authorList>
            <person name="Flamio R. Jr."/>
            <person name="Ramstad K.M."/>
        </authorList>
    </citation>
    <scope>NUCLEOTIDE SEQUENCE [LARGE SCALE GENOMIC DNA]</scope>
    <source>
        <strain evidence="1">JAX WOST 10</strain>
    </source>
</reference>
<gene>
    <name evidence="1" type="ORF">QYF61_019805</name>
</gene>
<keyword evidence="2" id="KW-1185">Reference proteome</keyword>
<dbReference type="EMBL" id="JAUNZN010000018">
    <property type="protein sequence ID" value="KAK4811174.1"/>
    <property type="molecule type" value="Genomic_DNA"/>
</dbReference>
<proteinExistence type="predicted"/>
<comment type="caution">
    <text evidence="1">The sequence shown here is derived from an EMBL/GenBank/DDBJ whole genome shotgun (WGS) entry which is preliminary data.</text>
</comment>
<name>A0AAN7RL44_MYCAM</name>
<protein>
    <submittedName>
        <fullName evidence="1">Uncharacterized protein</fullName>
    </submittedName>
</protein>
<dbReference type="AlphaFoldDB" id="A0AAN7RL44"/>
<sequence length="73" mass="8506">MLAGPDRLVILYMPCDGTQDDLLHQLPRHREYFICLFILVGIFSYSGRDFIPLVPALRFRVLRDVGREITIEN</sequence>
<evidence type="ECO:0000313" key="2">
    <source>
        <dbReference type="Proteomes" id="UP001333110"/>
    </source>
</evidence>
<evidence type="ECO:0000313" key="1">
    <source>
        <dbReference type="EMBL" id="KAK4811174.1"/>
    </source>
</evidence>
<dbReference type="Proteomes" id="UP001333110">
    <property type="component" value="Unassembled WGS sequence"/>
</dbReference>
<organism evidence="1 2">
    <name type="scientific">Mycteria americana</name>
    <name type="common">Wood stork</name>
    <dbReference type="NCBI Taxonomy" id="33587"/>
    <lineage>
        <taxon>Eukaryota</taxon>
        <taxon>Metazoa</taxon>
        <taxon>Chordata</taxon>
        <taxon>Craniata</taxon>
        <taxon>Vertebrata</taxon>
        <taxon>Euteleostomi</taxon>
        <taxon>Archelosauria</taxon>
        <taxon>Archosauria</taxon>
        <taxon>Dinosauria</taxon>
        <taxon>Saurischia</taxon>
        <taxon>Theropoda</taxon>
        <taxon>Coelurosauria</taxon>
        <taxon>Aves</taxon>
        <taxon>Neognathae</taxon>
        <taxon>Neoaves</taxon>
        <taxon>Aequornithes</taxon>
        <taxon>Ciconiiformes</taxon>
        <taxon>Ciconiidae</taxon>
        <taxon>Mycteria</taxon>
    </lineage>
</organism>